<evidence type="ECO:0000256" key="2">
    <source>
        <dbReference type="ARBA" id="ARBA00022692"/>
    </source>
</evidence>
<dbReference type="PANTHER" id="PTHR11662">
    <property type="entry name" value="SOLUTE CARRIER FAMILY 17"/>
    <property type="match status" value="1"/>
</dbReference>
<evidence type="ECO:0000313" key="6">
    <source>
        <dbReference type="EMBL" id="CAD7194912.1"/>
    </source>
</evidence>
<evidence type="ECO:0000256" key="1">
    <source>
        <dbReference type="ARBA" id="ARBA00004141"/>
    </source>
</evidence>
<organism evidence="6">
    <name type="scientific">Timema douglasi</name>
    <name type="common">Walking stick</name>
    <dbReference type="NCBI Taxonomy" id="61478"/>
    <lineage>
        <taxon>Eukaryota</taxon>
        <taxon>Metazoa</taxon>
        <taxon>Ecdysozoa</taxon>
        <taxon>Arthropoda</taxon>
        <taxon>Hexapoda</taxon>
        <taxon>Insecta</taxon>
        <taxon>Pterygota</taxon>
        <taxon>Neoptera</taxon>
        <taxon>Polyneoptera</taxon>
        <taxon>Phasmatodea</taxon>
        <taxon>Timematodea</taxon>
        <taxon>Timematoidea</taxon>
        <taxon>Timematidae</taxon>
        <taxon>Timema</taxon>
    </lineage>
</organism>
<reference evidence="6" key="1">
    <citation type="submission" date="2020-11" db="EMBL/GenBank/DDBJ databases">
        <authorList>
            <person name="Tran Van P."/>
        </authorList>
    </citation>
    <scope>NUCLEOTIDE SEQUENCE</scope>
</reference>
<dbReference type="GO" id="GO:0022857">
    <property type="term" value="F:transmembrane transporter activity"/>
    <property type="evidence" value="ECO:0007669"/>
    <property type="project" value="TreeGrafter"/>
</dbReference>
<feature type="transmembrane region" description="Helical" evidence="5">
    <location>
        <begin position="35"/>
        <end position="54"/>
    </location>
</feature>
<dbReference type="AlphaFoldDB" id="A0A7R8VC14"/>
<dbReference type="GO" id="GO:0016020">
    <property type="term" value="C:membrane"/>
    <property type="evidence" value="ECO:0007669"/>
    <property type="project" value="UniProtKB-SubCell"/>
</dbReference>
<dbReference type="GO" id="GO:0006820">
    <property type="term" value="P:monoatomic anion transport"/>
    <property type="evidence" value="ECO:0007669"/>
    <property type="project" value="TreeGrafter"/>
</dbReference>
<feature type="transmembrane region" description="Helical" evidence="5">
    <location>
        <begin position="7"/>
        <end position="29"/>
    </location>
</feature>
<dbReference type="PROSITE" id="PS51257">
    <property type="entry name" value="PROKAR_LIPOPROTEIN"/>
    <property type="match status" value="1"/>
</dbReference>
<gene>
    <name evidence="6" type="ORF">TDIB3V08_LOCUS1323</name>
</gene>
<dbReference type="Gene3D" id="1.20.1250.20">
    <property type="entry name" value="MFS general substrate transporter like domains"/>
    <property type="match status" value="1"/>
</dbReference>
<comment type="subcellular location">
    <subcellularLocation>
        <location evidence="1">Membrane</location>
        <topology evidence="1">Multi-pass membrane protein</topology>
    </subcellularLocation>
</comment>
<evidence type="ECO:0000256" key="5">
    <source>
        <dbReference type="SAM" id="Phobius"/>
    </source>
</evidence>
<dbReference type="SUPFAM" id="SSF103473">
    <property type="entry name" value="MFS general substrate transporter"/>
    <property type="match status" value="1"/>
</dbReference>
<sequence length="167" mass="18102">MRNEGKTVGPFVCPASVVPSLGFIAVALVGCNREAVTLLLVVTGAFGGAVYAGNQMNHMALSPHYAGTMYGITNAASNMCGFLAPYAIGLLINGKVRTYFNVYLLEETLGQWQKVFYIAAAVNIAGSIFYALFASATEQPWSYQSQEDKKIDTRSEHDIEPELCEFV</sequence>
<proteinExistence type="predicted"/>
<name>A0A7R8VC14_TIMDO</name>
<dbReference type="InterPro" id="IPR036259">
    <property type="entry name" value="MFS_trans_sf"/>
</dbReference>
<protein>
    <submittedName>
        <fullName evidence="6">Uncharacterized protein</fullName>
    </submittedName>
</protein>
<feature type="transmembrane region" description="Helical" evidence="5">
    <location>
        <begin position="114"/>
        <end position="133"/>
    </location>
</feature>
<dbReference type="EMBL" id="OA564602">
    <property type="protein sequence ID" value="CAD7194912.1"/>
    <property type="molecule type" value="Genomic_DNA"/>
</dbReference>
<dbReference type="PANTHER" id="PTHR11662:SF399">
    <property type="entry name" value="FI19708P1-RELATED"/>
    <property type="match status" value="1"/>
</dbReference>
<feature type="transmembrane region" description="Helical" evidence="5">
    <location>
        <begin position="75"/>
        <end position="94"/>
    </location>
</feature>
<keyword evidence="3 5" id="KW-1133">Transmembrane helix</keyword>
<evidence type="ECO:0000256" key="4">
    <source>
        <dbReference type="ARBA" id="ARBA00023136"/>
    </source>
</evidence>
<accession>A0A7R8VC14</accession>
<keyword evidence="2 5" id="KW-0812">Transmembrane</keyword>
<evidence type="ECO:0000256" key="3">
    <source>
        <dbReference type="ARBA" id="ARBA00022989"/>
    </source>
</evidence>
<keyword evidence="4 5" id="KW-0472">Membrane</keyword>
<dbReference type="InterPro" id="IPR050382">
    <property type="entry name" value="MFS_Na/Anion_cotransporter"/>
</dbReference>